<dbReference type="SUPFAM" id="SSF56935">
    <property type="entry name" value="Porins"/>
    <property type="match status" value="1"/>
</dbReference>
<reference evidence="3" key="1">
    <citation type="submission" date="2024-04" db="EMBL/GenBank/DDBJ databases">
        <title>Phylogenomic analyses of a clade within the roseobacter group suggest taxonomic reassignments of species of the genera Aestuariivita, Citreicella, Loktanella, Nautella, Pelagibaca, Ruegeria, Thalassobius, Thiobacimonas and Tropicibacter, and the proposal o.</title>
        <authorList>
            <person name="Jeon C.O."/>
        </authorList>
    </citation>
    <scope>NUCLEOTIDE SEQUENCE [LARGE SCALE GENOMIC DNA]</scope>
    <source>
        <strain evidence="3">BS5-3</strain>
    </source>
</reference>
<accession>A0ABZ2V9E7</accession>
<name>A0ABZ2V9E7_9RHOB</name>
<keyword evidence="1" id="KW-0732">Signal</keyword>
<keyword evidence="3" id="KW-1185">Reference proteome</keyword>
<dbReference type="InterPro" id="IPR045748">
    <property type="entry name" value="DcaP"/>
</dbReference>
<gene>
    <name evidence="2" type="ORF">AABB29_08865</name>
</gene>
<feature type="signal peptide" evidence="1">
    <location>
        <begin position="1"/>
        <end position="27"/>
    </location>
</feature>
<organism evidence="2 3">
    <name type="scientific">Yoonia phaeophyticola</name>
    <dbReference type="NCBI Taxonomy" id="3137369"/>
    <lineage>
        <taxon>Bacteria</taxon>
        <taxon>Pseudomonadati</taxon>
        <taxon>Pseudomonadota</taxon>
        <taxon>Alphaproteobacteria</taxon>
        <taxon>Rhodobacterales</taxon>
        <taxon>Paracoccaceae</taxon>
        <taxon>Yoonia</taxon>
    </lineage>
</organism>
<dbReference type="InterPro" id="IPR023614">
    <property type="entry name" value="Porin_dom_sf"/>
</dbReference>
<dbReference type="Proteomes" id="UP001440612">
    <property type="component" value="Chromosome"/>
</dbReference>
<evidence type="ECO:0000313" key="2">
    <source>
        <dbReference type="EMBL" id="WZC50702.1"/>
    </source>
</evidence>
<evidence type="ECO:0000313" key="3">
    <source>
        <dbReference type="Proteomes" id="UP001440612"/>
    </source>
</evidence>
<dbReference type="EMBL" id="CP150951">
    <property type="protein sequence ID" value="WZC50702.1"/>
    <property type="molecule type" value="Genomic_DNA"/>
</dbReference>
<feature type="chain" id="PRO_5047471930" evidence="1">
    <location>
        <begin position="28"/>
        <end position="352"/>
    </location>
</feature>
<sequence>MSTMKHISRSLLYAGVTAAVAPIAAQAETTIDVYGYTKLDLIYDLDANLGDTTGGLGSLEPGFDSDTSSRAHARQTRLGVRVDSDTAWGDLKAVIEGDFFGGAANPFRLRQGYGEINGILAGQTWTNFMPIESYPGTVDFQGPAGIPFARVAQLRYTYDTGSGFKLSGSIEDDVSASSETGVVGESDHLAVTAAASYAFNGGFVKLAGIGRQLNGDTGDVDGFGINLSGNVQPWQGGSIQASYTTGEGIGSLLVFGGTDVDGDDAIETDGFTIGITQAVSEQFKIGAAYGLREIDSGAATDTESLETIHASAFYSPVSDVTFGLEYFTGERTLFDNSTAEADRIQASVQFTF</sequence>
<protein>
    <submittedName>
        <fullName evidence="2">DcaP family trimeric outer membrane transporter</fullName>
    </submittedName>
</protein>
<dbReference type="Gene3D" id="2.40.160.10">
    <property type="entry name" value="Porin"/>
    <property type="match status" value="1"/>
</dbReference>
<dbReference type="RefSeq" id="WP_341368803.1">
    <property type="nucleotide sequence ID" value="NZ_CP150951.2"/>
</dbReference>
<dbReference type="Pfam" id="PF19577">
    <property type="entry name" value="DcaP"/>
    <property type="match status" value="1"/>
</dbReference>
<evidence type="ECO:0000256" key="1">
    <source>
        <dbReference type="SAM" id="SignalP"/>
    </source>
</evidence>
<proteinExistence type="predicted"/>